<evidence type="ECO:0000256" key="6">
    <source>
        <dbReference type="ARBA" id="ARBA00023288"/>
    </source>
</evidence>
<dbReference type="PROSITE" id="PS51257">
    <property type="entry name" value="PROKAR_LIPOPROTEIN"/>
    <property type="match status" value="1"/>
</dbReference>
<dbReference type="Gene3D" id="3.40.50.2300">
    <property type="match status" value="2"/>
</dbReference>
<reference evidence="9" key="1">
    <citation type="submission" date="2015-09" db="EMBL/GenBank/DDBJ databases">
        <authorList>
            <consortium name="Pathogen Informatics"/>
        </authorList>
    </citation>
    <scope>NUCLEOTIDE SEQUENCE</scope>
    <source>
        <strain evidence="9">2789STDY5834896</strain>
    </source>
</reference>
<comment type="subcellular location">
    <subcellularLocation>
        <location evidence="1">Cell membrane</location>
        <topology evidence="1">Lipid-anchor</topology>
    </subcellularLocation>
</comment>
<accession>A0A1C6I5S1</accession>
<dbReference type="SUPFAM" id="SSF53822">
    <property type="entry name" value="Periplasmic binding protein-like I"/>
    <property type="match status" value="1"/>
</dbReference>
<evidence type="ECO:0000256" key="3">
    <source>
        <dbReference type="ARBA" id="ARBA00022475"/>
    </source>
</evidence>
<keyword evidence="5" id="KW-0472">Membrane</keyword>
<evidence type="ECO:0000313" key="9">
    <source>
        <dbReference type="EMBL" id="SCJ64848.1"/>
    </source>
</evidence>
<dbReference type="PANTHER" id="PTHR34296">
    <property type="entry name" value="TRANSCRIPTIONAL ACTIVATOR PROTEIN MED"/>
    <property type="match status" value="1"/>
</dbReference>
<dbReference type="InterPro" id="IPR028082">
    <property type="entry name" value="Peripla_BP_I"/>
</dbReference>
<keyword evidence="6" id="KW-0449">Lipoprotein</keyword>
<gene>
    <name evidence="9" type="primary">tmpC_2</name>
    <name evidence="9" type="ORF">SAMEA3545359_01244</name>
</gene>
<dbReference type="AlphaFoldDB" id="A0A1C6I5S1"/>
<keyword evidence="3" id="KW-1003">Cell membrane</keyword>
<dbReference type="PANTHER" id="PTHR34296:SF2">
    <property type="entry name" value="ABC TRANSPORTER GUANOSINE-BINDING PROTEIN NUPN"/>
    <property type="match status" value="1"/>
</dbReference>
<organism evidence="9">
    <name type="scientific">uncultured Anaerotruncus sp</name>
    <dbReference type="NCBI Taxonomy" id="905011"/>
    <lineage>
        <taxon>Bacteria</taxon>
        <taxon>Bacillati</taxon>
        <taxon>Bacillota</taxon>
        <taxon>Clostridia</taxon>
        <taxon>Eubacteriales</taxon>
        <taxon>Oscillospiraceae</taxon>
        <taxon>Anaerotruncus</taxon>
        <taxon>environmental samples</taxon>
    </lineage>
</organism>
<proteinExistence type="inferred from homology"/>
<dbReference type="EMBL" id="FMHG01000001">
    <property type="protein sequence ID" value="SCJ64848.1"/>
    <property type="molecule type" value="Genomic_DNA"/>
</dbReference>
<dbReference type="CDD" id="cd19964">
    <property type="entry name" value="PBP1_BMP-like"/>
    <property type="match status" value="1"/>
</dbReference>
<feature type="chain" id="PRO_5039539049" evidence="7">
    <location>
        <begin position="20"/>
        <end position="358"/>
    </location>
</feature>
<evidence type="ECO:0000256" key="5">
    <source>
        <dbReference type="ARBA" id="ARBA00023136"/>
    </source>
</evidence>
<evidence type="ECO:0000256" key="2">
    <source>
        <dbReference type="ARBA" id="ARBA00008610"/>
    </source>
</evidence>
<feature type="signal peptide" evidence="7">
    <location>
        <begin position="1"/>
        <end position="19"/>
    </location>
</feature>
<sequence>MKKYLAVLLAAVLCLGSLSGCGGKNGAQEQKEIKKIAYLCSNLGDKSFNDVAWEGVKKAGEEFGLEVKAVEYGADNKSRMEPTLQDAAGSYDMVIFSGNEMIEFLEKCYEDFPDTKFVAFDIDPVYELTMPNVFVVAYLQHQGEFLTGVLAQRLSASGVTGLVGGTEAVGINDFLVGYIQGVQYADPNAKVAISYVGGFTDSPKAKELAYLQMDQGADVLHQVAGGAGLGVFEACVDRGGARAIGVDADQRAYFLESNPKVADVIVTSMLKRNDVSLYNIIKDSLDGNIAFGTMEKWGVKQGATVLADNDYYRQTVPQPVRDEVQQVADQIASGAITVKTAYGMEQETFAQMRNAVKP</sequence>
<dbReference type="InterPro" id="IPR003760">
    <property type="entry name" value="PnrA-like"/>
</dbReference>
<comment type="similarity">
    <text evidence="2">Belongs to the BMP lipoprotein family.</text>
</comment>
<evidence type="ECO:0000256" key="7">
    <source>
        <dbReference type="SAM" id="SignalP"/>
    </source>
</evidence>
<name>A0A1C6I5S1_9FIRM</name>
<feature type="domain" description="ABC transporter substrate-binding protein PnrA-like" evidence="8">
    <location>
        <begin position="41"/>
        <end position="333"/>
    </location>
</feature>
<evidence type="ECO:0000256" key="4">
    <source>
        <dbReference type="ARBA" id="ARBA00022729"/>
    </source>
</evidence>
<protein>
    <submittedName>
        <fullName evidence="9">Purine nucleoside receptor A</fullName>
    </submittedName>
</protein>
<keyword evidence="4 7" id="KW-0732">Signal</keyword>
<dbReference type="GO" id="GO:0005886">
    <property type="term" value="C:plasma membrane"/>
    <property type="evidence" value="ECO:0007669"/>
    <property type="project" value="UniProtKB-SubCell"/>
</dbReference>
<dbReference type="InterPro" id="IPR050957">
    <property type="entry name" value="BMP_lipoprotein"/>
</dbReference>
<dbReference type="Pfam" id="PF02608">
    <property type="entry name" value="Bmp"/>
    <property type="match status" value="1"/>
</dbReference>
<evidence type="ECO:0000259" key="8">
    <source>
        <dbReference type="Pfam" id="PF02608"/>
    </source>
</evidence>
<evidence type="ECO:0000256" key="1">
    <source>
        <dbReference type="ARBA" id="ARBA00004193"/>
    </source>
</evidence>
<keyword evidence="9" id="KW-0675">Receptor</keyword>